<dbReference type="RefSeq" id="WP_166035998.1">
    <property type="nucleotide sequence ID" value="NZ_CP049887.1"/>
</dbReference>
<organism evidence="2 3">
    <name type="scientific">Vagococcus hydrophili</name>
    <dbReference type="NCBI Taxonomy" id="2714947"/>
    <lineage>
        <taxon>Bacteria</taxon>
        <taxon>Bacillati</taxon>
        <taxon>Bacillota</taxon>
        <taxon>Bacilli</taxon>
        <taxon>Lactobacillales</taxon>
        <taxon>Enterococcaceae</taxon>
        <taxon>Vagococcus</taxon>
    </lineage>
</organism>
<evidence type="ECO:0000313" key="2">
    <source>
        <dbReference type="EMBL" id="QIL49717.1"/>
    </source>
</evidence>
<keyword evidence="3" id="KW-1185">Reference proteome</keyword>
<evidence type="ECO:0000259" key="1">
    <source>
        <dbReference type="SMART" id="SM00731"/>
    </source>
</evidence>
<dbReference type="EMBL" id="CP049887">
    <property type="protein sequence ID" value="QIL49717.1"/>
    <property type="molecule type" value="Genomic_DNA"/>
</dbReference>
<proteinExistence type="predicted"/>
<dbReference type="Proteomes" id="UP000501747">
    <property type="component" value="Chromosome"/>
</dbReference>
<feature type="domain" description="SprT-like" evidence="1">
    <location>
        <begin position="4"/>
        <end position="146"/>
    </location>
</feature>
<dbReference type="Pfam" id="PF10263">
    <property type="entry name" value="SprT-like"/>
    <property type="match status" value="1"/>
</dbReference>
<reference evidence="2 3" key="1">
    <citation type="submission" date="2020-03" db="EMBL/GenBank/DDBJ databases">
        <title>Vagococcus sp. nov., isolated from beetles.</title>
        <authorList>
            <person name="Hyun D.-W."/>
            <person name="Bae J.-W."/>
        </authorList>
    </citation>
    <scope>NUCLEOTIDE SEQUENCE [LARGE SCALE GENOMIC DNA]</scope>
    <source>
        <strain evidence="2 3">HDW17B</strain>
    </source>
</reference>
<dbReference type="AlphaFoldDB" id="A0A6G8AXH5"/>
<dbReference type="GO" id="GO:0006950">
    <property type="term" value="P:response to stress"/>
    <property type="evidence" value="ECO:0007669"/>
    <property type="project" value="UniProtKB-ARBA"/>
</dbReference>
<dbReference type="SMART" id="SM00731">
    <property type="entry name" value="SprT"/>
    <property type="match status" value="1"/>
</dbReference>
<name>A0A6G8AXH5_9ENTE</name>
<dbReference type="NCBIfam" id="NF003339">
    <property type="entry name" value="PRK04351.1"/>
    <property type="match status" value="1"/>
</dbReference>
<sequence>MTNEELQKLVEEISLQFFKKPFNHQASFNKRLKTTGGRYHLSSHQLDFNPLVLEKHGEEELIGVIKHELCHYHLHLENRGYQHKDQDFKQLLKATGGSRFVKTLVEKKEIRLQSYQCQTCGALIKRKRRVNTEKFGCQCGGTLKHLTKTK</sequence>
<accession>A0A6G8AXH5</accession>
<evidence type="ECO:0000313" key="3">
    <source>
        <dbReference type="Proteomes" id="UP000501747"/>
    </source>
</evidence>
<dbReference type="InterPro" id="IPR006640">
    <property type="entry name" value="SprT-like_domain"/>
</dbReference>
<protein>
    <submittedName>
        <fullName evidence="2">SprT family protein</fullName>
    </submittedName>
</protein>
<dbReference type="KEGG" id="vhy:G7082_02530"/>
<gene>
    <name evidence="2" type="ORF">G7082_02530</name>
</gene>